<protein>
    <submittedName>
        <fullName evidence="1">Mobile element protein</fullName>
    </submittedName>
</protein>
<comment type="caution">
    <text evidence="1">The sequence shown here is derived from an EMBL/GenBank/DDBJ whole genome shotgun (WGS) entry which is preliminary data.</text>
</comment>
<dbReference type="OrthoDB" id="9775203at2"/>
<gene>
    <name evidence="1" type="ORF">FRUB_05918</name>
</gene>
<accession>A0A225DSI1</accession>
<reference evidence="2" key="1">
    <citation type="submission" date="2017-06" db="EMBL/GenBank/DDBJ databases">
        <title>Genome analysis of Fimbriiglobus ruber SP5, the first member of the order Planctomycetales with confirmed chitinolytic capability.</title>
        <authorList>
            <person name="Ravin N.V."/>
            <person name="Rakitin A.L."/>
            <person name="Ivanova A.A."/>
            <person name="Beletsky A.V."/>
            <person name="Kulichevskaya I.S."/>
            <person name="Mardanov A.V."/>
            <person name="Dedysh S.N."/>
        </authorList>
    </citation>
    <scope>NUCLEOTIDE SEQUENCE [LARGE SCALE GENOMIC DNA]</scope>
    <source>
        <strain evidence="2">SP5</strain>
    </source>
</reference>
<name>A0A225DSI1_9BACT</name>
<organism evidence="1 2">
    <name type="scientific">Fimbriiglobus ruber</name>
    <dbReference type="NCBI Taxonomy" id="1908690"/>
    <lineage>
        <taxon>Bacteria</taxon>
        <taxon>Pseudomonadati</taxon>
        <taxon>Planctomycetota</taxon>
        <taxon>Planctomycetia</taxon>
        <taxon>Gemmatales</taxon>
        <taxon>Gemmataceae</taxon>
        <taxon>Fimbriiglobus</taxon>
    </lineage>
</organism>
<dbReference type="AlphaFoldDB" id="A0A225DSI1"/>
<evidence type="ECO:0000313" key="1">
    <source>
        <dbReference type="EMBL" id="OWK39355.1"/>
    </source>
</evidence>
<evidence type="ECO:0000313" key="2">
    <source>
        <dbReference type="Proteomes" id="UP000214646"/>
    </source>
</evidence>
<sequence length="59" mass="6597">MEGNDASSKYEDVYLRGYESVPELTSGLRSYFAFDNGQRLHPSLDYQTPAAVYEGTSGR</sequence>
<keyword evidence="2" id="KW-1185">Reference proteome</keyword>
<dbReference type="Proteomes" id="UP000214646">
    <property type="component" value="Unassembled WGS sequence"/>
</dbReference>
<proteinExistence type="predicted"/>
<dbReference type="EMBL" id="NIDE01000010">
    <property type="protein sequence ID" value="OWK39355.1"/>
    <property type="molecule type" value="Genomic_DNA"/>
</dbReference>